<proteinExistence type="predicted"/>
<sequence length="341" mass="39737">LQDLPCQAVNRDLLTEQVWETIKSPQFRKSSAADLAGETEKGYKQKIRAFIDRGEPIQFVLVAFPWKVWRMPLKTNRKTPDLGELAFLSQLKNLDATIRLKYAPGTHWTFLTEGRAYLDLFDVPAEETQTYVECVKRFTRILNADHLFSFRCLRSLLDEYPEFIDRYTEIHQQLQAECSTNNGTIPKRFRSFFGTFYSSQDLRHVDIGTIRKVFHQKSADRQELNAAELEIQEELGRRSKEMVLRYVAFNEAKHLVGQSGAIQDRFPDHLYISITQKAGRFTIFPIHPKAKLLPHHGVPVVRTDGRITIDWLDSVQHSEHPFVPIFLEEDTEDVPFYYKEC</sequence>
<name>A0A2H0YSP2_9BACT</name>
<gene>
    <name evidence="1" type="ORF">COT25_02890</name>
</gene>
<dbReference type="PANTHER" id="PTHR37285:SF5">
    <property type="entry name" value="SPORE WALL MATURATION PROTEIN DIT1"/>
    <property type="match status" value="1"/>
</dbReference>
<accession>A0A2H0YSP2</accession>
<dbReference type="InterPro" id="IPR007817">
    <property type="entry name" value="Isocyanide_synthase_DIT1"/>
</dbReference>
<dbReference type="EMBL" id="PEXV01000098">
    <property type="protein sequence ID" value="PIS41480.1"/>
    <property type="molecule type" value="Genomic_DNA"/>
</dbReference>
<evidence type="ECO:0000313" key="1">
    <source>
        <dbReference type="EMBL" id="PIS41480.1"/>
    </source>
</evidence>
<dbReference type="PANTHER" id="PTHR37285">
    <property type="entry name" value="SPORE WALL MATURATION PROTEIN DIT1"/>
    <property type="match status" value="1"/>
</dbReference>
<feature type="non-terminal residue" evidence="1">
    <location>
        <position position="1"/>
    </location>
</feature>
<dbReference type="Pfam" id="PF05141">
    <property type="entry name" value="DIT1_PvcA"/>
    <property type="match status" value="1"/>
</dbReference>
<protein>
    <submittedName>
        <fullName evidence="1">Uncharacterized protein</fullName>
    </submittedName>
</protein>
<comment type="caution">
    <text evidence="1">The sequence shown here is derived from an EMBL/GenBank/DDBJ whole genome shotgun (WGS) entry which is preliminary data.</text>
</comment>
<reference evidence="2" key="1">
    <citation type="submission" date="2017-09" db="EMBL/GenBank/DDBJ databases">
        <title>Depth-based differentiation of microbial function through sediment-hosted aquifers and enrichment of novel symbionts in the deep terrestrial subsurface.</title>
        <authorList>
            <person name="Probst A.J."/>
            <person name="Ladd B."/>
            <person name="Jarett J.K."/>
            <person name="Geller-Mcgrath D.E."/>
            <person name="Sieber C.M.K."/>
            <person name="Emerson J.B."/>
            <person name="Anantharaman K."/>
            <person name="Thomas B.C."/>
            <person name="Malmstrom R."/>
            <person name="Stieglmeier M."/>
            <person name="Klingl A."/>
            <person name="Woyke T."/>
            <person name="Ryan C.M."/>
            <person name="Banfield J.F."/>
        </authorList>
    </citation>
    <scope>NUCLEOTIDE SEQUENCE [LARGE SCALE GENOMIC DNA]</scope>
</reference>
<organism evidence="1 2">
    <name type="scientific">Candidatus Kerfeldbacteria bacterium CG08_land_8_20_14_0_20_42_7</name>
    <dbReference type="NCBI Taxonomy" id="2014245"/>
    <lineage>
        <taxon>Bacteria</taxon>
        <taxon>Candidatus Kerfeldiibacteriota</taxon>
    </lineage>
</organism>
<dbReference type="AlphaFoldDB" id="A0A2H0YSP2"/>
<evidence type="ECO:0000313" key="2">
    <source>
        <dbReference type="Proteomes" id="UP000228711"/>
    </source>
</evidence>
<dbReference type="Proteomes" id="UP000228711">
    <property type="component" value="Unassembled WGS sequence"/>
</dbReference>